<comment type="similarity">
    <text evidence="1">Belongs to the short-chain dehydrogenases/reductases (SDR) family.</text>
</comment>
<feature type="transmembrane region" description="Helical" evidence="3">
    <location>
        <begin position="141"/>
        <end position="161"/>
    </location>
</feature>
<dbReference type="InterPro" id="IPR002347">
    <property type="entry name" value="SDR_fam"/>
</dbReference>
<accession>A0A3S1BUX9</accession>
<dbReference type="PANTHER" id="PTHR43943">
    <property type="entry name" value="DEHYDROGENASE/REDUCTASE (SDR FAMILY) MEMBER 4"/>
    <property type="match status" value="1"/>
</dbReference>
<dbReference type="PRINTS" id="PR00080">
    <property type="entry name" value="SDRFAMILY"/>
</dbReference>
<gene>
    <name evidence="4" type="ORF">EGW08_000023</name>
</gene>
<dbReference type="GO" id="GO:0004090">
    <property type="term" value="F:carbonyl reductase (NADPH) activity"/>
    <property type="evidence" value="ECO:0007669"/>
    <property type="project" value="TreeGrafter"/>
</dbReference>
<dbReference type="FunFam" id="3.40.50.720:FF:000084">
    <property type="entry name" value="Short-chain dehydrogenase reductase"/>
    <property type="match status" value="1"/>
</dbReference>
<evidence type="ECO:0000256" key="3">
    <source>
        <dbReference type="SAM" id="Phobius"/>
    </source>
</evidence>
<dbReference type="PROSITE" id="PS00061">
    <property type="entry name" value="ADH_SHORT"/>
    <property type="match status" value="1"/>
</dbReference>
<protein>
    <recommendedName>
        <fullName evidence="6">Dehydrogenase/reductase SDR family member 4</fullName>
    </recommendedName>
</protein>
<evidence type="ECO:0000313" key="5">
    <source>
        <dbReference type="Proteomes" id="UP000271974"/>
    </source>
</evidence>
<evidence type="ECO:0008006" key="6">
    <source>
        <dbReference type="Google" id="ProtNLM"/>
    </source>
</evidence>
<evidence type="ECO:0000256" key="1">
    <source>
        <dbReference type="ARBA" id="ARBA00006484"/>
    </source>
</evidence>
<organism evidence="4 5">
    <name type="scientific">Elysia chlorotica</name>
    <name type="common">Eastern emerald elysia</name>
    <name type="synonym">Sea slug</name>
    <dbReference type="NCBI Taxonomy" id="188477"/>
    <lineage>
        <taxon>Eukaryota</taxon>
        <taxon>Metazoa</taxon>
        <taxon>Spiralia</taxon>
        <taxon>Lophotrochozoa</taxon>
        <taxon>Mollusca</taxon>
        <taxon>Gastropoda</taxon>
        <taxon>Heterobranchia</taxon>
        <taxon>Euthyneura</taxon>
        <taxon>Panpulmonata</taxon>
        <taxon>Sacoglossa</taxon>
        <taxon>Placobranchoidea</taxon>
        <taxon>Plakobranchidae</taxon>
        <taxon>Elysia</taxon>
    </lineage>
</organism>
<evidence type="ECO:0000256" key="2">
    <source>
        <dbReference type="ARBA" id="ARBA00023002"/>
    </source>
</evidence>
<dbReference type="NCBIfam" id="NF005559">
    <property type="entry name" value="PRK07231.1"/>
    <property type="match status" value="1"/>
</dbReference>
<keyword evidence="3" id="KW-0472">Membrane</keyword>
<dbReference type="InterPro" id="IPR020904">
    <property type="entry name" value="Sc_DH/Rdtase_CS"/>
</dbReference>
<keyword evidence="3" id="KW-0812">Transmembrane</keyword>
<sequence>MSSATRLAGKVAIVTASTEGIGFAIARRLGQDGAKVMISSRKQKNVDAAVQQLKKENLTVEGMVCHVAKQEDRQKLLEGTKATFGGIDILVSNAAASTHFGSSLSISEEAYDKMFDINVKSTFMLCKETVPEMEKRGSGSLLLVASIAGFVPFNMIGVYSMTKTALLGMVKVLAPELAHMNIRINGLAPGLIETKFSSGLTSNKSALEYALSQIPLGRLGKPEDCAGIASFLVSDDAKFMTGENVVVAGGQMSRL</sequence>
<reference evidence="4 5" key="1">
    <citation type="submission" date="2019-01" db="EMBL/GenBank/DDBJ databases">
        <title>A draft genome assembly of the solar-powered sea slug Elysia chlorotica.</title>
        <authorList>
            <person name="Cai H."/>
            <person name="Li Q."/>
            <person name="Fang X."/>
            <person name="Li J."/>
            <person name="Curtis N.E."/>
            <person name="Altenburger A."/>
            <person name="Shibata T."/>
            <person name="Feng M."/>
            <person name="Maeda T."/>
            <person name="Schwartz J.A."/>
            <person name="Shigenobu S."/>
            <person name="Lundholm N."/>
            <person name="Nishiyama T."/>
            <person name="Yang H."/>
            <person name="Hasebe M."/>
            <person name="Li S."/>
            <person name="Pierce S.K."/>
            <person name="Wang J."/>
        </authorList>
    </citation>
    <scope>NUCLEOTIDE SEQUENCE [LARGE SCALE GENOMIC DNA]</scope>
    <source>
        <strain evidence="4">EC2010</strain>
        <tissue evidence="4">Whole organism of an adult</tissue>
    </source>
</reference>
<dbReference type="SUPFAM" id="SSF51735">
    <property type="entry name" value="NAD(P)-binding Rossmann-fold domains"/>
    <property type="match status" value="1"/>
</dbReference>
<keyword evidence="2" id="KW-0560">Oxidoreductase</keyword>
<proteinExistence type="inferred from homology"/>
<evidence type="ECO:0000313" key="4">
    <source>
        <dbReference type="EMBL" id="RUS92170.1"/>
    </source>
</evidence>
<dbReference type="Proteomes" id="UP000271974">
    <property type="component" value="Unassembled WGS sequence"/>
</dbReference>
<dbReference type="PANTHER" id="PTHR43943:SF2">
    <property type="entry name" value="DEHYDROGENASE_REDUCTASE 4"/>
    <property type="match status" value="1"/>
</dbReference>
<keyword evidence="3" id="KW-1133">Transmembrane helix</keyword>
<comment type="caution">
    <text evidence="4">The sequence shown here is derived from an EMBL/GenBank/DDBJ whole genome shotgun (WGS) entry which is preliminary data.</text>
</comment>
<dbReference type="Pfam" id="PF13561">
    <property type="entry name" value="adh_short_C2"/>
    <property type="match status" value="1"/>
</dbReference>
<dbReference type="PRINTS" id="PR00081">
    <property type="entry name" value="GDHRDH"/>
</dbReference>
<dbReference type="EMBL" id="RQTK01000001">
    <property type="protein sequence ID" value="RUS92170.1"/>
    <property type="molecule type" value="Genomic_DNA"/>
</dbReference>
<dbReference type="InterPro" id="IPR036291">
    <property type="entry name" value="NAD(P)-bd_dom_sf"/>
</dbReference>
<dbReference type="Gene3D" id="3.40.50.720">
    <property type="entry name" value="NAD(P)-binding Rossmann-like Domain"/>
    <property type="match status" value="1"/>
</dbReference>
<dbReference type="AlphaFoldDB" id="A0A3S1BUX9"/>
<dbReference type="STRING" id="188477.A0A3S1BUX9"/>
<dbReference type="OrthoDB" id="1669814at2759"/>
<name>A0A3S1BUX9_ELYCH</name>
<keyword evidence="5" id="KW-1185">Reference proteome</keyword>